<keyword evidence="3 6" id="KW-0808">Transferase</keyword>
<proteinExistence type="inferred from homology"/>
<gene>
    <name evidence="7" type="ORF">TGAMA5MH_08085</name>
</gene>
<evidence type="ECO:0000256" key="5">
    <source>
        <dbReference type="ARBA" id="ARBA00047658"/>
    </source>
</evidence>
<name>A0A2K0T2S3_9HYPO</name>
<keyword evidence="4" id="KW-0677">Repeat</keyword>
<evidence type="ECO:0000256" key="1">
    <source>
        <dbReference type="ARBA" id="ARBA00006734"/>
    </source>
</evidence>
<evidence type="ECO:0000313" key="8">
    <source>
        <dbReference type="Proteomes" id="UP000236546"/>
    </source>
</evidence>
<keyword evidence="2 6" id="KW-0637">Prenyltransferase</keyword>
<evidence type="ECO:0000256" key="4">
    <source>
        <dbReference type="ARBA" id="ARBA00022737"/>
    </source>
</evidence>
<dbReference type="Pfam" id="PF01239">
    <property type="entry name" value="PPTA"/>
    <property type="match status" value="5"/>
</dbReference>
<comment type="similarity">
    <text evidence="1 6">Belongs to the protein prenyltransferase subunit alpha family.</text>
</comment>
<dbReference type="OrthoDB" id="1658at2759"/>
<dbReference type="PROSITE" id="PS51147">
    <property type="entry name" value="PFTA"/>
    <property type="match status" value="4"/>
</dbReference>
<evidence type="ECO:0000256" key="3">
    <source>
        <dbReference type="ARBA" id="ARBA00022679"/>
    </source>
</evidence>
<dbReference type="GO" id="GO:0004663">
    <property type="term" value="F:Rab geranylgeranyltransferase activity"/>
    <property type="evidence" value="ECO:0007669"/>
    <property type="project" value="UniProtKB-UniRule"/>
</dbReference>
<dbReference type="AlphaFoldDB" id="A0A2K0T2S3"/>
<evidence type="ECO:0000256" key="2">
    <source>
        <dbReference type="ARBA" id="ARBA00022602"/>
    </source>
</evidence>
<reference evidence="7 8" key="1">
    <citation type="submission" date="2017-02" db="EMBL/GenBank/DDBJ databases">
        <title>Genomes of Trichoderma spp. with biocontrol activity.</title>
        <authorList>
            <person name="Gardiner D."/>
            <person name="Kazan K."/>
            <person name="Vos C."/>
            <person name="Harvey P."/>
        </authorList>
    </citation>
    <scope>NUCLEOTIDE SEQUENCE [LARGE SCALE GENOMIC DNA]</scope>
    <source>
        <strain evidence="7 8">A5MH</strain>
    </source>
</reference>
<dbReference type="GO" id="GO:0005968">
    <property type="term" value="C:Rab-protein geranylgeranyltransferase complex"/>
    <property type="evidence" value="ECO:0007669"/>
    <property type="project" value="TreeGrafter"/>
</dbReference>
<dbReference type="EMBL" id="MTYH01000074">
    <property type="protein sequence ID" value="PNP39820.1"/>
    <property type="molecule type" value="Genomic_DNA"/>
</dbReference>
<comment type="caution">
    <text evidence="7">The sequence shown here is derived from an EMBL/GenBank/DDBJ whole genome shotgun (WGS) entry which is preliminary data.</text>
</comment>
<dbReference type="GO" id="GO:0097354">
    <property type="term" value="P:prenylation"/>
    <property type="evidence" value="ECO:0007669"/>
    <property type="project" value="UniProtKB-UniRule"/>
</dbReference>
<protein>
    <recommendedName>
        <fullName evidence="6">Geranylgeranyl transferase type-2 subunit alpha</fullName>
        <ecNumber evidence="6">2.5.1.60</ecNumber>
    </recommendedName>
    <alternativeName>
        <fullName evidence="6">Geranylgeranyl transferase type II subunit alpha</fullName>
    </alternativeName>
</protein>
<evidence type="ECO:0000256" key="6">
    <source>
        <dbReference type="RuleBase" id="RU367120"/>
    </source>
</evidence>
<comment type="catalytic activity">
    <reaction evidence="5 6">
        <text>geranylgeranyl diphosphate + L-cysteinyl-[protein] = S-geranylgeranyl-L-cysteinyl-[protein] + diphosphate</text>
        <dbReference type="Rhea" id="RHEA:21240"/>
        <dbReference type="Rhea" id="RHEA-COMP:10131"/>
        <dbReference type="Rhea" id="RHEA-COMP:11537"/>
        <dbReference type="ChEBI" id="CHEBI:29950"/>
        <dbReference type="ChEBI" id="CHEBI:33019"/>
        <dbReference type="ChEBI" id="CHEBI:57533"/>
        <dbReference type="ChEBI" id="CHEBI:86021"/>
        <dbReference type="EC" id="2.5.1.60"/>
    </reaction>
</comment>
<dbReference type="Proteomes" id="UP000236546">
    <property type="component" value="Unassembled WGS sequence"/>
</dbReference>
<dbReference type="Gene3D" id="1.25.40.120">
    <property type="entry name" value="Protein prenylyltransferase"/>
    <property type="match status" value="1"/>
</dbReference>
<dbReference type="InterPro" id="IPR002088">
    <property type="entry name" value="Prenyl_trans_a"/>
</dbReference>
<accession>A0A2K0T2S3</accession>
<evidence type="ECO:0000313" key="7">
    <source>
        <dbReference type="EMBL" id="PNP39820.1"/>
    </source>
</evidence>
<dbReference type="EC" id="2.5.1.60" evidence="6"/>
<comment type="function">
    <text evidence="6">Catalyzes the transfer of a geranyl-geranyl moiety from geranyl-geranyl pyrophosphate to cysteines occuring in specific C-terminal amino acid sequences.</text>
</comment>
<dbReference type="PANTHER" id="PTHR11129">
    <property type="entry name" value="PROTEIN FARNESYLTRANSFERASE ALPHA SUBUNIT/RAB GERANYLGERANYL TRANSFERASE ALPHA SUBUNIT"/>
    <property type="match status" value="1"/>
</dbReference>
<organism evidence="7 8">
    <name type="scientific">Trichoderma gamsii</name>
    <dbReference type="NCBI Taxonomy" id="398673"/>
    <lineage>
        <taxon>Eukaryota</taxon>
        <taxon>Fungi</taxon>
        <taxon>Dikarya</taxon>
        <taxon>Ascomycota</taxon>
        <taxon>Pezizomycotina</taxon>
        <taxon>Sordariomycetes</taxon>
        <taxon>Hypocreomycetidae</taxon>
        <taxon>Hypocreales</taxon>
        <taxon>Hypocreaceae</taxon>
        <taxon>Trichoderma</taxon>
    </lineage>
</organism>
<dbReference type="SUPFAM" id="SSF48439">
    <property type="entry name" value="Protein prenylyltransferase"/>
    <property type="match status" value="1"/>
</dbReference>
<sequence length="361" mass="41885">MASHNVARTTRVRTEEQRLQEIEKINKYRSLEDQIRSQAASGTYSLQLYDLTTKLLRLNPEYYTVWNVRRRCLLSCLLSATTDQTALDTPRATPDTKNQQSDGDVLQSEIAFTMPLLMEFPKCYWIWNFRQWLLSQAILRLPLPAARKIWETELGLVSKMLNKDQRNYHAWGYRRFVVAQLESPELDGKSMAEDEFAYTTTKIRNNLSNFSAWHNRSLLIPKVLDQRGSDDKARAAFLAQELDLVREGLNVGPEDQSLWYYHQFLVSQIVGDGNGQSITPALTVDEKVTYLKREIDEITDLSEDYSDIKWIYEALLEYSLALNRLEDKSDGAGNLQTWLTKLQALDPMRMGRWKDVEQQAK</sequence>
<dbReference type="PANTHER" id="PTHR11129:SF2">
    <property type="entry name" value="GERANYLGERANYL TRANSFERASE TYPE-2 SUBUNIT ALPHA"/>
    <property type="match status" value="1"/>
</dbReference>